<sequence>MKRKNTLIKICIVFLTIARFVMVIGLVMVLYFGIFENTERYFTVQISRENYENVQVDEGLIVKTEYENSIKGAELKSTIKNYVISFNTGYRIMILLALTAVMGFSVYFIHTLLQFVKSALGEGFFSVENVLRVRVMGFILIGLGLVHLLMNLWISYIAGQYFELDKSASKTIEVSFSPDVFSSTIFIGLIVLVVAQAFDHGLKLKEDKELTI</sequence>
<dbReference type="OrthoDB" id="982615at2"/>
<gene>
    <name evidence="2" type="ORF">OB69_16215</name>
</gene>
<organism evidence="2 3">
    <name type="scientific">Roseivirga seohaensis subsp. aquiponti</name>
    <dbReference type="NCBI Taxonomy" id="1566026"/>
    <lineage>
        <taxon>Bacteria</taxon>
        <taxon>Pseudomonadati</taxon>
        <taxon>Bacteroidota</taxon>
        <taxon>Cytophagia</taxon>
        <taxon>Cytophagales</taxon>
        <taxon>Roseivirgaceae</taxon>
        <taxon>Roseivirga</taxon>
    </lineage>
</organism>
<keyword evidence="1" id="KW-0812">Transmembrane</keyword>
<evidence type="ECO:0008006" key="4">
    <source>
        <dbReference type="Google" id="ProtNLM"/>
    </source>
</evidence>
<dbReference type="InterPro" id="IPR021354">
    <property type="entry name" value="DUF2975"/>
</dbReference>
<dbReference type="RefSeq" id="WP_053224794.1">
    <property type="nucleotide sequence ID" value="NZ_JSVA01000018.1"/>
</dbReference>
<feature type="transmembrane region" description="Helical" evidence="1">
    <location>
        <begin position="12"/>
        <end position="34"/>
    </location>
</feature>
<dbReference type="EMBL" id="JSVA01000018">
    <property type="protein sequence ID" value="KOF01874.1"/>
    <property type="molecule type" value="Genomic_DNA"/>
</dbReference>
<feature type="transmembrane region" description="Helical" evidence="1">
    <location>
        <begin position="179"/>
        <end position="198"/>
    </location>
</feature>
<dbReference type="Pfam" id="PF11188">
    <property type="entry name" value="DUF2975"/>
    <property type="match status" value="1"/>
</dbReference>
<name>A0A0L8AHJ3_9BACT</name>
<evidence type="ECO:0000313" key="3">
    <source>
        <dbReference type="Proteomes" id="UP000036908"/>
    </source>
</evidence>
<keyword evidence="3" id="KW-1185">Reference proteome</keyword>
<accession>A0A0L8AHJ3</accession>
<dbReference type="Proteomes" id="UP000036908">
    <property type="component" value="Unassembled WGS sequence"/>
</dbReference>
<keyword evidence="1" id="KW-1133">Transmembrane helix</keyword>
<dbReference type="AlphaFoldDB" id="A0A0L8AHJ3"/>
<reference evidence="3" key="1">
    <citation type="submission" date="2014-11" db="EMBL/GenBank/DDBJ databases">
        <title>Genome sequencing of Roseivirga sp. D-25.</title>
        <authorList>
            <person name="Selvaratnam C."/>
            <person name="Thevarajoo S."/>
            <person name="Goh K.M."/>
            <person name="Eee R."/>
            <person name="Chan K.-G."/>
            <person name="Chong C.S."/>
        </authorList>
    </citation>
    <scope>NUCLEOTIDE SEQUENCE [LARGE SCALE GENOMIC DNA]</scope>
    <source>
        <strain evidence="3">D-25</strain>
    </source>
</reference>
<comment type="caution">
    <text evidence="2">The sequence shown here is derived from an EMBL/GenBank/DDBJ whole genome shotgun (WGS) entry which is preliminary data.</text>
</comment>
<feature type="transmembrane region" description="Helical" evidence="1">
    <location>
        <begin position="137"/>
        <end position="159"/>
    </location>
</feature>
<evidence type="ECO:0000256" key="1">
    <source>
        <dbReference type="SAM" id="Phobius"/>
    </source>
</evidence>
<evidence type="ECO:0000313" key="2">
    <source>
        <dbReference type="EMBL" id="KOF01874.1"/>
    </source>
</evidence>
<proteinExistence type="predicted"/>
<feature type="transmembrane region" description="Helical" evidence="1">
    <location>
        <begin position="92"/>
        <end position="116"/>
    </location>
</feature>
<keyword evidence="1" id="KW-0472">Membrane</keyword>
<dbReference type="PATRIC" id="fig|1566026.4.peg.1565"/>
<protein>
    <recommendedName>
        <fullName evidence="4">DUF2975 domain-containing protein</fullName>
    </recommendedName>
</protein>